<dbReference type="KEGG" id="daer:H9K75_17605"/>
<dbReference type="Proteomes" id="UP000516028">
    <property type="component" value="Chromosome"/>
</dbReference>
<feature type="domain" description="DUF7933" evidence="1">
    <location>
        <begin position="185"/>
        <end position="253"/>
    </location>
</feature>
<accession>A0A7H0GI02</accession>
<evidence type="ECO:0000259" key="1">
    <source>
        <dbReference type="Pfam" id="PF25564"/>
    </source>
</evidence>
<sequence length="265" mass="27278">MQVLSNVLGQVTKSTSGPADASATGNHAIAAFTNLPLNRAAAAGTPANVVIETVKPIPVRSGGRFVTFSVATAAMGCAGPTKDPKVYNPQFNFNLIDLTNSNVVELTPVAVDPCTQGALYDGAQLPAPASSYGGNKPGVYAGQIFGSKTYKLAGNSVKLQVTSENSNGDSNDAAFDNLLLIDVTPQLDKSFAPAAISRGQNATLTFTITNSSSQIGCTGATCPLLEASGWEFSDTLPAGLVFASPANAQTSCGQERRWALVAPMF</sequence>
<protein>
    <recommendedName>
        <fullName evidence="1">DUF7933 domain-containing protein</fullName>
    </recommendedName>
</protein>
<dbReference type="Pfam" id="PF25564">
    <property type="entry name" value="DUF7933"/>
    <property type="match status" value="1"/>
</dbReference>
<keyword evidence="3" id="KW-1185">Reference proteome</keyword>
<proteinExistence type="predicted"/>
<reference evidence="2 3" key="1">
    <citation type="submission" date="2020-08" db="EMBL/GenBank/DDBJ databases">
        <title>Genome sequence of Diaphorobacter aerolatus KACC 16536T.</title>
        <authorList>
            <person name="Hyun D.-W."/>
            <person name="Bae J.-W."/>
        </authorList>
    </citation>
    <scope>NUCLEOTIDE SEQUENCE [LARGE SCALE GENOMIC DNA]</scope>
    <source>
        <strain evidence="2 3">KACC 16536</strain>
    </source>
</reference>
<dbReference type="EMBL" id="CP060783">
    <property type="protein sequence ID" value="QNP47918.1"/>
    <property type="molecule type" value="Genomic_DNA"/>
</dbReference>
<evidence type="ECO:0000313" key="3">
    <source>
        <dbReference type="Proteomes" id="UP000516028"/>
    </source>
</evidence>
<organism evidence="2 3">
    <name type="scientific">Diaphorobacter aerolatus</name>
    <dbReference type="NCBI Taxonomy" id="1288495"/>
    <lineage>
        <taxon>Bacteria</taxon>
        <taxon>Pseudomonadati</taxon>
        <taxon>Pseudomonadota</taxon>
        <taxon>Betaproteobacteria</taxon>
        <taxon>Burkholderiales</taxon>
        <taxon>Comamonadaceae</taxon>
        <taxon>Diaphorobacter</taxon>
    </lineage>
</organism>
<name>A0A7H0GI02_9BURK</name>
<evidence type="ECO:0000313" key="2">
    <source>
        <dbReference type="EMBL" id="QNP47918.1"/>
    </source>
</evidence>
<dbReference type="InterPro" id="IPR057693">
    <property type="entry name" value="DUF7933"/>
</dbReference>
<gene>
    <name evidence="2" type="ORF">H9K75_17605</name>
</gene>
<dbReference type="AlphaFoldDB" id="A0A7H0GI02"/>